<evidence type="ECO:0000256" key="2">
    <source>
        <dbReference type="ARBA" id="ARBA00022448"/>
    </source>
</evidence>
<feature type="domain" description="G-protein coupled receptors family 1 profile" evidence="22">
    <location>
        <begin position="284"/>
        <end position="529"/>
    </location>
</feature>
<evidence type="ECO:0000256" key="17">
    <source>
        <dbReference type="ARBA" id="ARBA00077017"/>
    </source>
</evidence>
<keyword evidence="4" id="KW-0633">Potassium transport</keyword>
<evidence type="ECO:0000256" key="5">
    <source>
        <dbReference type="ARBA" id="ARBA00022692"/>
    </source>
</evidence>
<keyword evidence="24" id="KW-1185">Reference proteome</keyword>
<dbReference type="Gene3D" id="3.30.710.10">
    <property type="entry name" value="Potassium Channel Kv1.1, Chain A"/>
    <property type="match status" value="1"/>
</dbReference>
<feature type="domain" description="G-protein coupled receptors family 1 profile" evidence="22">
    <location>
        <begin position="585"/>
        <end position="830"/>
    </location>
</feature>
<dbReference type="InterPro" id="IPR000276">
    <property type="entry name" value="GPCR_Rhodpsn"/>
</dbReference>
<feature type="transmembrane region" description="Helical" evidence="21">
    <location>
        <begin position="632"/>
        <end position="650"/>
    </location>
</feature>
<feature type="transmembrane region" description="Helical" evidence="21">
    <location>
        <begin position="685"/>
        <end position="708"/>
    </location>
</feature>
<dbReference type="CDD" id="cd18426">
    <property type="entry name" value="BTB_POZ_KCNS1"/>
    <property type="match status" value="1"/>
</dbReference>
<dbReference type="FunFam" id="1.10.287.70:FF:000005">
    <property type="entry name" value="potassium voltage-gated channel subfamily G member 1"/>
    <property type="match status" value="1"/>
</dbReference>
<feature type="transmembrane region" description="Helical" evidence="21">
    <location>
        <begin position="329"/>
        <end position="349"/>
    </location>
</feature>
<feature type="transmembrane region" description="Helical" evidence="21">
    <location>
        <begin position="193"/>
        <end position="211"/>
    </location>
</feature>
<feature type="transmembrane region" description="Helical" evidence="21">
    <location>
        <begin position="776"/>
        <end position="792"/>
    </location>
</feature>
<keyword evidence="8" id="KW-0630">Potassium</keyword>
<protein>
    <recommendedName>
        <fullName evidence="16">Delayed-rectifier potassium channel regulatory subunit KCNS2</fullName>
    </recommendedName>
    <alternativeName>
        <fullName evidence="17">Delayed-rectifier K(+) channel alpha subunit 2</fullName>
    </alternativeName>
    <alternativeName>
        <fullName evidence="18">Delayed-rectifier potassium channel subunit Kv9.2</fullName>
    </alternativeName>
    <alternativeName>
        <fullName evidence="19">Potassium voltage-gated channel subfamily S member 2</fullName>
    </alternativeName>
</protein>
<evidence type="ECO:0000256" key="20">
    <source>
        <dbReference type="SAM" id="MobiDB-lite"/>
    </source>
</evidence>
<dbReference type="InterPro" id="IPR052921">
    <property type="entry name" value="GPCR1_Superfamily_Member"/>
</dbReference>
<evidence type="ECO:0000256" key="13">
    <source>
        <dbReference type="ARBA" id="ARBA00049573"/>
    </source>
</evidence>
<dbReference type="FunFam" id="1.20.1070.10:FF:000096">
    <property type="entry name" value="Odorant receptor 131-2"/>
    <property type="match status" value="3"/>
</dbReference>
<feature type="transmembrane region" description="Helical" evidence="21">
    <location>
        <begin position="90"/>
        <end position="107"/>
    </location>
</feature>
<comment type="similarity">
    <text evidence="14">Belongs to the potassium channel family. S (TC 1.A.1.2) subfamily. Kv9.2/KCNS2 sub-subfamily.</text>
</comment>
<feature type="transmembrane region" description="Helical" evidence="21">
    <location>
        <begin position="264"/>
        <end position="284"/>
    </location>
</feature>
<evidence type="ECO:0000256" key="6">
    <source>
        <dbReference type="ARBA" id="ARBA00022826"/>
    </source>
</evidence>
<dbReference type="GO" id="GO:0005249">
    <property type="term" value="F:voltage-gated potassium channel activity"/>
    <property type="evidence" value="ECO:0007669"/>
    <property type="project" value="InterPro"/>
</dbReference>
<reference evidence="24" key="2">
    <citation type="submission" date="2019-02" db="EMBL/GenBank/DDBJ databases">
        <title>Opniocepnalus argus Var Kimnra genome.</title>
        <authorList>
            <person name="Zhou C."/>
            <person name="Xiao S."/>
        </authorList>
    </citation>
    <scope>NUCLEOTIDE SEQUENCE [LARGE SCALE GENOMIC DNA]</scope>
</reference>
<feature type="transmembrane region" description="Helical" evidence="21">
    <location>
        <begin position="738"/>
        <end position="756"/>
    </location>
</feature>
<dbReference type="SUPFAM" id="SSF54695">
    <property type="entry name" value="POZ domain"/>
    <property type="match status" value="1"/>
</dbReference>
<dbReference type="CDD" id="cd00637">
    <property type="entry name" value="7tm_classA_rhodopsin-like"/>
    <property type="match status" value="3"/>
</dbReference>
<dbReference type="SUPFAM" id="SSF81324">
    <property type="entry name" value="Voltage-gated potassium channels"/>
    <property type="match status" value="1"/>
</dbReference>
<comment type="subunit">
    <text evidence="15">Heterotetramer with KCNB1 and KCNB2. Does not form homomultimers.</text>
</comment>
<dbReference type="Proteomes" id="UP000503349">
    <property type="component" value="Chromosome 5"/>
</dbReference>
<dbReference type="Pfam" id="PF02214">
    <property type="entry name" value="BTB_2"/>
    <property type="match status" value="1"/>
</dbReference>
<dbReference type="InterPro" id="IPR000210">
    <property type="entry name" value="BTB/POZ_dom"/>
</dbReference>
<dbReference type="PANTHER" id="PTHR26451">
    <property type="entry name" value="G_PROTEIN_RECEP_F1_2 DOMAIN-CONTAINING PROTEIN"/>
    <property type="match status" value="1"/>
</dbReference>
<dbReference type="FunFam" id="3.30.710.10:FF:000029">
    <property type="entry name" value="potassium voltage-gated channel subfamily S member 2"/>
    <property type="match status" value="1"/>
</dbReference>
<evidence type="ECO:0000259" key="22">
    <source>
        <dbReference type="PROSITE" id="PS50262"/>
    </source>
</evidence>
<evidence type="ECO:0000256" key="12">
    <source>
        <dbReference type="ARBA" id="ARBA00023303"/>
    </source>
</evidence>
<dbReference type="Pfam" id="PF00001">
    <property type="entry name" value="7tm_1"/>
    <property type="match status" value="3"/>
</dbReference>
<sequence>MNLTLGDSNVTVRVTYHDTLFTTVGRNVTVVILGITINYINATMLHTFNKHRIFKLNARYILFIHLVFNDMIQLTTSIFLYILATVFNTIYVSFCVLIIIPAILTTLNTPLNLAFMAAECYIAVCVPLRYNYICTVRRTYIVIAVIWTVSSLSVLPDVFILLATEPLQFLNSQAYCSRDTVFRSTYSLKKRDASHILCLVVVWFTLFYTYIRIMFAAKAANADAKKTRNTLLLHGFQFNSSASDMNFTLGNSNGTVATNNRETFAMVVSKNVTVVVLSIIINYINATMVHTFNRHHVFSMNPRYILYIHLVINDIFLLTIFTVLQVLSYIVFTLNVSLCIVLLMLGILFSLNNPLTLAAMAVECFIAICFPLRYTHICTAKKSYVVICLIWALNALSVIPDLLVTFATEYVEFFNSRVFCTRDNVFRKPYLTVKRDAFHTTFLVLVWLTLFYTYFRILFTAKAAAADAKKARNTVLLHGFQLLLCMLTYVYNFTIEGLTYFFPKDALAIRFIMNIFTSVLPRLISPVIYGLRDKSFRKQEGLISDMNLSSVNGTLIVVGTENNTFTSAVTKNVIVVALCISINYINGTLVHTFRKHQIFNMNPRYILFIHLVINDILQLALSTLLHIISYTLYTISASFCLILLTIAIITTFNTPLNLAGMAVECYIAVCIPLRHGQICTVKKIYILIGLIWVVSAFTILPDLFVLLATEPLQFFNSKVSCSRDYVFKSTYSMKKRDASHIICLVLVWLTIQYTYLRILFAAKGASVHIKKARNTILLHGFQLLLCMFIYARPVFEQGLLYFFPDQPYAIRFASYVTVQIMPRLVSPIVYGLRDHTFRRYVRSYLDLLISNASSTLTGGAENNFKESFSSILTKNTVAMLVWMALSIINCSMVYTFLRHRLFYENPRYIMFICMVINDALQLSLVTALYVVSYIFRKIRISVCCLLVVPRTLIGIGIIFILTSTPPITDLFITIIKEPQSFFDTTIFCDHSLVFQDRSIYYKNCVFDGTYLSFVTLTLLYTYCKIMMMAHAASTSLAQVKRGRNTVLLHGVQAALISVFPHLSLEIRYIFFLLVYIIPRFMSPVIYGFRDEQFRKYWSQNVACKTSIIKTIMVKERLPSWGHLDSDEGLVHINVGGLKRSLCCSTLKKFPDTRLGKLLACDSEEDILQVCDDYDVQQKEFYFDRNPSLFPYVLHFYQTGKLHIMEELCVFSFSQEIEYWGINEFFLDSCCSYRYHDRKLESSRHHSWDDESDVSSVDTSVDEISDLNRDMQHFQEVRYGNIQKCLWLTLENPGYSIPSKLFSLLSIGVVLTSIATMCINSIPEYQTFDTEGKLMEDPIMQALEVFCTCWFTFEVVTRLLLAPNRNKFFHHPLNIIDMVSVVPIYITLIFDTAVGSESELGDLGRLVQVFRLMRIFRVLKLARHSTGLRSLGATLRHSYREVGILLLYLAVGVSVFSGIAYTAEYEEDVGLDTIPACWWWGTVSMTTVGYGDVVPVTVVGKLAASGCILGGTLVVALPITIIFNKFSHFYRQQKALEASVRNNNCRKMRLSCENMPDEDEMEEEGSDGGSHCLDDDDIDDNEEDDIDYEDEGGVINESYVEHLSYMSIVKKL</sequence>
<comment type="subcellular location">
    <subcellularLocation>
        <location evidence="1">Cell membrane</location>
        <topology evidence="1">Multi-pass membrane protein</topology>
    </subcellularLocation>
</comment>
<evidence type="ECO:0000256" key="1">
    <source>
        <dbReference type="ARBA" id="ARBA00004651"/>
    </source>
</evidence>
<feature type="transmembrane region" description="Helical" evidence="21">
    <location>
        <begin position="20"/>
        <end position="40"/>
    </location>
</feature>
<dbReference type="PRINTS" id="PR00169">
    <property type="entry name" value="KCHANNEL"/>
</dbReference>
<keyword evidence="7" id="KW-0851">Voltage-gated channel</keyword>
<keyword evidence="11 21" id="KW-0472">Membrane</keyword>
<feature type="compositionally biased region" description="Acidic residues" evidence="20">
    <location>
        <begin position="1573"/>
        <end position="1590"/>
    </location>
</feature>
<dbReference type="FunFam" id="1.20.120.350:FF:000029">
    <property type="entry name" value="Potassium voltage-gated channel subfamily S member 2"/>
    <property type="match status" value="1"/>
</dbReference>
<evidence type="ECO:0000256" key="16">
    <source>
        <dbReference type="ARBA" id="ARBA00070342"/>
    </source>
</evidence>
<keyword evidence="10" id="KW-0406">Ion transport</keyword>
<feature type="transmembrane region" description="Helical" evidence="21">
    <location>
        <begin position="999"/>
        <end position="1023"/>
    </location>
</feature>
<feature type="transmembrane region" description="Helical" evidence="21">
    <location>
        <begin position="877"/>
        <end position="897"/>
    </location>
</feature>
<dbReference type="InterPro" id="IPR003971">
    <property type="entry name" value="K_chnl_volt-dep_Kv5/Kv9"/>
</dbReference>
<evidence type="ECO:0000256" key="14">
    <source>
        <dbReference type="ARBA" id="ARBA00061446"/>
    </source>
</evidence>
<evidence type="ECO:0000256" key="10">
    <source>
        <dbReference type="ARBA" id="ARBA00023065"/>
    </source>
</evidence>
<reference evidence="23 24" key="1">
    <citation type="submission" date="2019-02" db="EMBL/GenBank/DDBJ databases">
        <title>Opniocepnalus argus genome.</title>
        <authorList>
            <person name="Zhou C."/>
            <person name="Xiao S."/>
        </authorList>
    </citation>
    <scope>NUCLEOTIDE SEQUENCE [LARGE SCALE GENOMIC DNA]</scope>
    <source>
        <strain evidence="23">OARG1902GOOAL</strain>
        <tissue evidence="23">Muscle</tissue>
    </source>
</reference>
<dbReference type="PRINTS" id="PR01491">
    <property type="entry name" value="KVCHANNEL"/>
</dbReference>
<dbReference type="InterPro" id="IPR003968">
    <property type="entry name" value="K_chnl_volt-dep_Kv"/>
</dbReference>
<dbReference type="InterPro" id="IPR005821">
    <property type="entry name" value="Ion_trans_dom"/>
</dbReference>
<evidence type="ECO:0000256" key="11">
    <source>
        <dbReference type="ARBA" id="ARBA00023136"/>
    </source>
</evidence>
<dbReference type="Gene3D" id="1.20.1070.10">
    <property type="entry name" value="Rhodopsin 7-helix transmembrane proteins"/>
    <property type="match status" value="3"/>
</dbReference>
<feature type="transmembrane region" description="Helical" evidence="21">
    <location>
        <begin position="475"/>
        <end position="495"/>
    </location>
</feature>
<feature type="transmembrane region" description="Helical" evidence="21">
    <location>
        <begin position="656"/>
        <end position="673"/>
    </location>
</feature>
<feature type="transmembrane region" description="Helical" evidence="21">
    <location>
        <begin position="1501"/>
        <end position="1522"/>
    </location>
</feature>
<feature type="transmembrane region" description="Helical" evidence="21">
    <location>
        <begin position="1044"/>
        <end position="1062"/>
    </location>
</feature>
<dbReference type="GO" id="GO:0004930">
    <property type="term" value="F:G protein-coupled receptor activity"/>
    <property type="evidence" value="ECO:0007669"/>
    <property type="project" value="InterPro"/>
</dbReference>
<keyword evidence="9 21" id="KW-1133">Transmembrane helix</keyword>
<feature type="transmembrane region" description="Helical" evidence="21">
    <location>
        <begin position="139"/>
        <end position="163"/>
    </location>
</feature>
<dbReference type="InterPro" id="IPR011333">
    <property type="entry name" value="SKP1/BTB/POZ_sf"/>
</dbReference>
<evidence type="ECO:0000256" key="8">
    <source>
        <dbReference type="ARBA" id="ARBA00022958"/>
    </source>
</evidence>
<feature type="transmembrane region" description="Helical" evidence="21">
    <location>
        <begin position="355"/>
        <end position="372"/>
    </location>
</feature>
<dbReference type="Gene3D" id="1.20.120.350">
    <property type="entry name" value="Voltage-gated potassium channels. Chain C"/>
    <property type="match status" value="1"/>
</dbReference>
<feature type="transmembrane region" description="Helical" evidence="21">
    <location>
        <begin position="1300"/>
        <end position="1321"/>
    </location>
</feature>
<dbReference type="SMART" id="SM00225">
    <property type="entry name" value="BTB"/>
    <property type="match status" value="1"/>
</dbReference>
<dbReference type="PROSITE" id="PS50262">
    <property type="entry name" value="G_PROTEIN_RECEP_F1_2"/>
    <property type="match status" value="3"/>
</dbReference>
<evidence type="ECO:0000256" key="4">
    <source>
        <dbReference type="ARBA" id="ARBA00022538"/>
    </source>
</evidence>
<feature type="domain" description="G-protein coupled receptors family 1 profile" evidence="22">
    <location>
        <begin position="40"/>
        <end position="284"/>
    </location>
</feature>
<comment type="function">
    <text evidence="13">Potassium channel regulatory subunit that modulate the delayed rectifier voltage-gated potassium channel activity of KCNB1 and KCNB2 by altering their kinetics, expression levels, and shifting the half-inactivation potential to more polarized values. While it does not form functional channels on its own, it can form functional heterotetrameric channels with KCNB1 and KCNB2. Each regulatory subunit has unique regulatory properties that can lead to extensive inhibition, significant changes in kinetics, and/or substantial shifts in the voltage dependencies of the inactivation process.</text>
</comment>
<feature type="transmembrane region" description="Helical" evidence="21">
    <location>
        <begin position="437"/>
        <end position="455"/>
    </location>
</feature>
<feature type="transmembrane region" description="Helical" evidence="21">
    <location>
        <begin position="384"/>
        <end position="407"/>
    </location>
</feature>
<keyword evidence="2" id="KW-0813">Transport</keyword>
<dbReference type="GO" id="GO:0008076">
    <property type="term" value="C:voltage-gated potassium channel complex"/>
    <property type="evidence" value="ECO:0007669"/>
    <property type="project" value="InterPro"/>
</dbReference>
<evidence type="ECO:0000256" key="9">
    <source>
        <dbReference type="ARBA" id="ARBA00022989"/>
    </source>
</evidence>
<feature type="transmembrane region" description="Helical" evidence="21">
    <location>
        <begin position="304"/>
        <end position="324"/>
    </location>
</feature>
<evidence type="ECO:0000313" key="23">
    <source>
        <dbReference type="EMBL" id="KAF3690425.1"/>
    </source>
</evidence>
<keyword evidence="5 21" id="KW-0812">Transmembrane</keyword>
<feature type="transmembrane region" description="Helical" evidence="21">
    <location>
        <begin position="909"/>
        <end position="935"/>
    </location>
</feature>
<name>A0A6G1PJG9_CHAAH</name>
<dbReference type="Pfam" id="PF00520">
    <property type="entry name" value="Ion_trans"/>
    <property type="match status" value="1"/>
</dbReference>
<dbReference type="GO" id="GO:0004984">
    <property type="term" value="F:olfactory receptor activity"/>
    <property type="evidence" value="ECO:0007669"/>
    <property type="project" value="TreeGrafter"/>
</dbReference>
<dbReference type="GO" id="GO:0051260">
    <property type="term" value="P:protein homooligomerization"/>
    <property type="evidence" value="ECO:0007669"/>
    <property type="project" value="InterPro"/>
</dbReference>
<gene>
    <name evidence="23" type="ORF">EXN66_Car006098</name>
</gene>
<dbReference type="EMBL" id="CM015716">
    <property type="protein sequence ID" value="KAF3690425.1"/>
    <property type="molecule type" value="Genomic_DNA"/>
</dbReference>
<evidence type="ECO:0000256" key="18">
    <source>
        <dbReference type="ARBA" id="ARBA00080555"/>
    </source>
</evidence>
<dbReference type="InterPro" id="IPR017452">
    <property type="entry name" value="GPCR_Rhodpsn_7TM"/>
</dbReference>
<dbReference type="InterPro" id="IPR027359">
    <property type="entry name" value="Volt_channel_dom_sf"/>
</dbReference>
<feature type="region of interest" description="Disordered" evidence="20">
    <location>
        <begin position="1553"/>
        <end position="1590"/>
    </location>
</feature>
<evidence type="ECO:0000313" key="24">
    <source>
        <dbReference type="Proteomes" id="UP000503349"/>
    </source>
</evidence>
<feature type="transmembrane region" description="Helical" evidence="21">
    <location>
        <begin position="573"/>
        <end position="593"/>
    </location>
</feature>
<feature type="transmembrane region" description="Helical" evidence="21">
    <location>
        <begin position="507"/>
        <end position="529"/>
    </location>
</feature>
<feature type="transmembrane region" description="Helical" evidence="21">
    <location>
        <begin position="1341"/>
        <end position="1360"/>
    </location>
</feature>
<dbReference type="GO" id="GO:1901379">
    <property type="term" value="P:regulation of potassium ion transmembrane transport"/>
    <property type="evidence" value="ECO:0007669"/>
    <property type="project" value="UniProtKB-ARBA"/>
</dbReference>
<organism evidence="23 24">
    <name type="scientific">Channa argus</name>
    <name type="common">Northern snakehead</name>
    <name type="synonym">Ophicephalus argus</name>
    <dbReference type="NCBI Taxonomy" id="215402"/>
    <lineage>
        <taxon>Eukaryota</taxon>
        <taxon>Metazoa</taxon>
        <taxon>Chordata</taxon>
        <taxon>Craniata</taxon>
        <taxon>Vertebrata</taxon>
        <taxon>Euteleostomi</taxon>
        <taxon>Actinopterygii</taxon>
        <taxon>Neopterygii</taxon>
        <taxon>Teleostei</taxon>
        <taxon>Neoteleostei</taxon>
        <taxon>Acanthomorphata</taxon>
        <taxon>Anabantaria</taxon>
        <taxon>Anabantiformes</taxon>
        <taxon>Channoidei</taxon>
        <taxon>Channidae</taxon>
        <taxon>Channa</taxon>
    </lineage>
</organism>
<feature type="compositionally biased region" description="Acidic residues" evidence="20">
    <location>
        <begin position="1554"/>
        <end position="1565"/>
    </location>
</feature>
<accession>A0A6G1PJG9</accession>
<keyword evidence="12" id="KW-0407">Ion channel</keyword>
<keyword evidence="6" id="KW-0631">Potassium channel</keyword>
<dbReference type="SUPFAM" id="SSF81321">
    <property type="entry name" value="Family A G protein-coupled receptor-like"/>
    <property type="match status" value="3"/>
</dbReference>
<evidence type="ECO:0000256" key="21">
    <source>
        <dbReference type="SAM" id="Phobius"/>
    </source>
</evidence>
<feature type="transmembrane region" description="Helical" evidence="21">
    <location>
        <begin position="1068"/>
        <end position="1088"/>
    </location>
</feature>
<dbReference type="PRINTS" id="PR01494">
    <property type="entry name" value="KV9CHANNEL"/>
</dbReference>
<evidence type="ECO:0000256" key="19">
    <source>
        <dbReference type="ARBA" id="ARBA00082876"/>
    </source>
</evidence>
<dbReference type="GO" id="GO:0005737">
    <property type="term" value="C:cytoplasm"/>
    <property type="evidence" value="ECO:0007669"/>
    <property type="project" value="UniProtKB-ARBA"/>
</dbReference>
<proteinExistence type="inferred from homology"/>
<dbReference type="GO" id="GO:0015459">
    <property type="term" value="F:potassium channel regulator activity"/>
    <property type="evidence" value="ECO:0007669"/>
    <property type="project" value="UniProtKB-ARBA"/>
</dbReference>
<dbReference type="GO" id="GO:0005549">
    <property type="term" value="F:odorant binding"/>
    <property type="evidence" value="ECO:0007669"/>
    <property type="project" value="TreeGrafter"/>
</dbReference>
<evidence type="ECO:0000256" key="7">
    <source>
        <dbReference type="ARBA" id="ARBA00022882"/>
    </source>
</evidence>
<feature type="transmembrane region" description="Helical" evidence="21">
    <location>
        <begin position="812"/>
        <end position="832"/>
    </location>
</feature>
<dbReference type="Gene3D" id="1.10.287.70">
    <property type="match status" value="1"/>
</dbReference>
<dbReference type="InterPro" id="IPR003131">
    <property type="entry name" value="T1-type_BTB"/>
</dbReference>
<evidence type="ECO:0000256" key="15">
    <source>
        <dbReference type="ARBA" id="ARBA00065612"/>
    </source>
</evidence>
<feature type="transmembrane region" description="Helical" evidence="21">
    <location>
        <begin position="1441"/>
        <end position="1462"/>
    </location>
</feature>
<feature type="transmembrane region" description="Helical" evidence="21">
    <location>
        <begin position="942"/>
        <end position="961"/>
    </location>
</feature>
<dbReference type="PANTHER" id="PTHR26451:SF998">
    <property type="entry name" value="ODORANT RECEPTOR-RELATED"/>
    <property type="match status" value="1"/>
</dbReference>
<evidence type="ECO:0000256" key="3">
    <source>
        <dbReference type="ARBA" id="ARBA00022475"/>
    </source>
</evidence>
<feature type="transmembrane region" description="Helical" evidence="21">
    <location>
        <begin position="605"/>
        <end position="625"/>
    </location>
</feature>
<keyword evidence="3" id="KW-1003">Cell membrane</keyword>